<dbReference type="InterPro" id="IPR025057">
    <property type="entry name" value="DUF3994"/>
</dbReference>
<feature type="domain" description="DUF3994" evidence="2">
    <location>
        <begin position="165"/>
        <end position="284"/>
    </location>
</feature>
<feature type="chain" id="PRO_5039280254" evidence="1">
    <location>
        <begin position="21"/>
        <end position="302"/>
    </location>
</feature>
<evidence type="ECO:0000313" key="4">
    <source>
        <dbReference type="EMBL" id="RHW41980.1"/>
    </source>
</evidence>
<evidence type="ECO:0000313" key="5">
    <source>
        <dbReference type="Proteomes" id="UP000284416"/>
    </source>
</evidence>
<dbReference type="EMBL" id="QWEG01000003">
    <property type="protein sequence ID" value="RHW41980.1"/>
    <property type="molecule type" value="Genomic_DNA"/>
</dbReference>
<feature type="domain" description="DUF7018" evidence="3">
    <location>
        <begin position="41"/>
        <end position="154"/>
    </location>
</feature>
<dbReference type="Proteomes" id="UP000284416">
    <property type="component" value="Unassembled WGS sequence"/>
</dbReference>
<organism evidence="4 5">
    <name type="scientific">Neobacillus notoginsengisoli</name>
    <dbReference type="NCBI Taxonomy" id="1578198"/>
    <lineage>
        <taxon>Bacteria</taxon>
        <taxon>Bacillati</taxon>
        <taxon>Bacillota</taxon>
        <taxon>Bacilli</taxon>
        <taxon>Bacillales</taxon>
        <taxon>Bacillaceae</taxon>
        <taxon>Neobacillus</taxon>
    </lineage>
</organism>
<keyword evidence="5" id="KW-1185">Reference proteome</keyword>
<name>A0A417YWW3_9BACI</name>
<gene>
    <name evidence="4" type="ORF">D1B31_04870</name>
</gene>
<evidence type="ECO:0000256" key="1">
    <source>
        <dbReference type="SAM" id="SignalP"/>
    </source>
</evidence>
<sequence>MKGRLLAFSLLAVASLAAYGIVDKTAGADTYEQPKIEAVEVSKEDYLKKIGELHQKMNDGFQEMQLIAAEKDSKDRDKKVADQIQTIQDTVNGYKAMKAPAEFTEIHTMYLEAAKDYDKGLSYLRKGLAKKDNETLRKADPHFAEASALWTDAFAKLSEMTPVPLGDGTITTEDLKDLDKTAGIDRDAVRKNISEDGHELIGKWGFKNAKPSIVLYEDGRYEGYANDTYPSKDNAFIGKWEWDHSRKIIVFTNEKLFDNGKETKMNRPQMTLEVLNFGGGELYMRDIETWGEFKYEKKDEAS</sequence>
<reference evidence="4 5" key="1">
    <citation type="journal article" date="2017" name="Int. J. Syst. Evol. Microbiol.">
        <title>Bacillus notoginsengisoli sp. nov., a novel bacterium isolated from the rhizosphere of Panax notoginseng.</title>
        <authorList>
            <person name="Zhang M.Y."/>
            <person name="Cheng J."/>
            <person name="Cai Y."/>
            <person name="Zhang T.Y."/>
            <person name="Wu Y.Y."/>
            <person name="Manikprabhu D."/>
            <person name="Li W.J."/>
            <person name="Zhang Y.X."/>
        </authorList>
    </citation>
    <scope>NUCLEOTIDE SEQUENCE [LARGE SCALE GENOMIC DNA]</scope>
    <source>
        <strain evidence="4 5">JCM 30743</strain>
    </source>
</reference>
<evidence type="ECO:0000259" key="2">
    <source>
        <dbReference type="Pfam" id="PF13159"/>
    </source>
</evidence>
<accession>A0A417YWW3</accession>
<dbReference type="RefSeq" id="WP_118919635.1">
    <property type="nucleotide sequence ID" value="NZ_QWEG01000003.1"/>
</dbReference>
<keyword evidence="1" id="KW-0732">Signal</keyword>
<proteinExistence type="predicted"/>
<comment type="caution">
    <text evidence="4">The sequence shown here is derived from an EMBL/GenBank/DDBJ whole genome shotgun (WGS) entry which is preliminary data.</text>
</comment>
<dbReference type="InterPro" id="IPR053854">
    <property type="entry name" value="DUF7018"/>
</dbReference>
<protein>
    <submittedName>
        <fullName evidence="4">DUF3994 domain-containing protein</fullName>
    </submittedName>
</protein>
<dbReference type="Pfam" id="PF13159">
    <property type="entry name" value="DUF3994"/>
    <property type="match status" value="1"/>
</dbReference>
<dbReference type="OrthoDB" id="2937486at2"/>
<dbReference type="Pfam" id="PF22872">
    <property type="entry name" value="DUF7018"/>
    <property type="match status" value="1"/>
</dbReference>
<feature type="signal peptide" evidence="1">
    <location>
        <begin position="1"/>
        <end position="20"/>
    </location>
</feature>
<evidence type="ECO:0000259" key="3">
    <source>
        <dbReference type="Pfam" id="PF22872"/>
    </source>
</evidence>
<dbReference type="AlphaFoldDB" id="A0A417YWW3"/>